<gene>
    <name evidence="13" type="ORF">K7432_002365</name>
</gene>
<feature type="region of interest" description="Disordered" evidence="11">
    <location>
        <begin position="71"/>
        <end position="91"/>
    </location>
</feature>
<dbReference type="SUPFAM" id="SSF57667">
    <property type="entry name" value="beta-beta-alpha zinc fingers"/>
    <property type="match status" value="1"/>
</dbReference>
<comment type="similarity">
    <text evidence="2">Belongs to the krueppel C2H2-type zinc-finger protein family.</text>
</comment>
<evidence type="ECO:0000256" key="3">
    <source>
        <dbReference type="ARBA" id="ARBA00022723"/>
    </source>
</evidence>
<keyword evidence="7" id="KW-0238">DNA-binding</keyword>
<dbReference type="InterPro" id="IPR013087">
    <property type="entry name" value="Znf_C2H2_type"/>
</dbReference>
<evidence type="ECO:0000256" key="5">
    <source>
        <dbReference type="ARBA" id="ARBA00022833"/>
    </source>
</evidence>
<protein>
    <recommendedName>
        <fullName evidence="12">C2H2-type domain-containing protein</fullName>
    </recommendedName>
</protein>
<keyword evidence="4 10" id="KW-0863">Zinc-finger</keyword>
<feature type="domain" description="C2H2-type" evidence="12">
    <location>
        <begin position="167"/>
        <end position="194"/>
    </location>
</feature>
<organism evidence="13 14">
    <name type="scientific">Basidiobolus ranarum</name>
    <dbReference type="NCBI Taxonomy" id="34480"/>
    <lineage>
        <taxon>Eukaryota</taxon>
        <taxon>Fungi</taxon>
        <taxon>Fungi incertae sedis</taxon>
        <taxon>Zoopagomycota</taxon>
        <taxon>Entomophthoromycotina</taxon>
        <taxon>Basidiobolomycetes</taxon>
        <taxon>Basidiobolales</taxon>
        <taxon>Basidiobolaceae</taxon>
        <taxon>Basidiobolus</taxon>
    </lineage>
</organism>
<name>A0ABR2W7Y6_9FUNG</name>
<comment type="caution">
    <text evidence="13">The sequence shown here is derived from an EMBL/GenBank/DDBJ whole genome shotgun (WGS) entry which is preliminary data.</text>
</comment>
<keyword evidence="14" id="KW-1185">Reference proteome</keyword>
<evidence type="ECO:0000256" key="11">
    <source>
        <dbReference type="SAM" id="MobiDB-lite"/>
    </source>
</evidence>
<dbReference type="SMART" id="SM00355">
    <property type="entry name" value="ZnF_C2H2"/>
    <property type="match status" value="2"/>
</dbReference>
<evidence type="ECO:0000259" key="12">
    <source>
        <dbReference type="PROSITE" id="PS50157"/>
    </source>
</evidence>
<dbReference type="PANTHER" id="PTHR23235">
    <property type="entry name" value="KRUEPPEL-LIKE TRANSCRIPTION FACTOR"/>
    <property type="match status" value="1"/>
</dbReference>
<evidence type="ECO:0000313" key="14">
    <source>
        <dbReference type="Proteomes" id="UP001479436"/>
    </source>
</evidence>
<keyword evidence="3" id="KW-0479">Metal-binding</keyword>
<dbReference type="EMBL" id="JASJQH010006938">
    <property type="protein sequence ID" value="KAK9722826.1"/>
    <property type="molecule type" value="Genomic_DNA"/>
</dbReference>
<dbReference type="InterPro" id="IPR036236">
    <property type="entry name" value="Znf_C2H2_sf"/>
</dbReference>
<dbReference type="PANTHER" id="PTHR23235:SF152">
    <property type="entry name" value="SI:DKEY-210J14.3"/>
    <property type="match status" value="1"/>
</dbReference>
<evidence type="ECO:0000256" key="8">
    <source>
        <dbReference type="ARBA" id="ARBA00023163"/>
    </source>
</evidence>
<accession>A0ABR2W7Y6</accession>
<evidence type="ECO:0000313" key="13">
    <source>
        <dbReference type="EMBL" id="KAK9722826.1"/>
    </source>
</evidence>
<dbReference type="PROSITE" id="PS00028">
    <property type="entry name" value="ZINC_FINGER_C2H2_1"/>
    <property type="match status" value="2"/>
</dbReference>
<evidence type="ECO:0000256" key="2">
    <source>
        <dbReference type="ARBA" id="ARBA00006991"/>
    </source>
</evidence>
<comment type="subcellular location">
    <subcellularLocation>
        <location evidence="1">Nucleus</location>
    </subcellularLocation>
</comment>
<reference evidence="13 14" key="1">
    <citation type="submission" date="2023-04" db="EMBL/GenBank/DDBJ databases">
        <title>Genome of Basidiobolus ranarum AG-B5.</title>
        <authorList>
            <person name="Stajich J.E."/>
            <person name="Carter-House D."/>
            <person name="Gryganskyi A."/>
        </authorList>
    </citation>
    <scope>NUCLEOTIDE SEQUENCE [LARGE SCALE GENOMIC DNA]</scope>
    <source>
        <strain evidence="13 14">AG-B5</strain>
    </source>
</reference>
<evidence type="ECO:0000256" key="1">
    <source>
        <dbReference type="ARBA" id="ARBA00004123"/>
    </source>
</evidence>
<evidence type="ECO:0000256" key="9">
    <source>
        <dbReference type="ARBA" id="ARBA00023242"/>
    </source>
</evidence>
<evidence type="ECO:0000256" key="6">
    <source>
        <dbReference type="ARBA" id="ARBA00023015"/>
    </source>
</evidence>
<keyword evidence="6" id="KW-0805">Transcription regulation</keyword>
<dbReference type="PROSITE" id="PS50157">
    <property type="entry name" value="ZINC_FINGER_C2H2_2"/>
    <property type="match status" value="2"/>
</dbReference>
<evidence type="ECO:0000256" key="10">
    <source>
        <dbReference type="PROSITE-ProRule" id="PRU00042"/>
    </source>
</evidence>
<dbReference type="Gene3D" id="3.30.160.60">
    <property type="entry name" value="Classic Zinc Finger"/>
    <property type="match status" value="2"/>
</dbReference>
<keyword evidence="5" id="KW-0862">Zinc</keyword>
<evidence type="ECO:0000256" key="4">
    <source>
        <dbReference type="ARBA" id="ARBA00022771"/>
    </source>
</evidence>
<feature type="domain" description="C2H2-type" evidence="12">
    <location>
        <begin position="195"/>
        <end position="223"/>
    </location>
</feature>
<proteinExistence type="inferred from homology"/>
<dbReference type="Pfam" id="PF00096">
    <property type="entry name" value="zf-C2H2"/>
    <property type="match status" value="2"/>
</dbReference>
<dbReference type="Proteomes" id="UP001479436">
    <property type="component" value="Unassembled WGS sequence"/>
</dbReference>
<keyword evidence="9" id="KW-0539">Nucleus</keyword>
<evidence type="ECO:0000256" key="7">
    <source>
        <dbReference type="ARBA" id="ARBA00023125"/>
    </source>
</evidence>
<keyword evidence="8" id="KW-0804">Transcription</keyword>
<sequence>MSIPLDDNEFPKYVSVDSILFENPQKEHSKLISSLANKDDFHALQIKATYATSSQLRMIKTPTQPHTILNLSDEDSTNPIGQESQRLHDESEARRIKDYGISLHQIKGSEFLNFYDSESNPGIIRAQGERSVNAITQGASKPAMVSKMVQVDFTDYKEANIDDHKRYKCTLCDKKFKRPSSLKTHMFSHTGEKPYSCQAMGCRKRFSVLSNLRRHSKIHQTAG</sequence>